<dbReference type="AlphaFoldDB" id="E7N0K2"/>
<feature type="transmembrane region" description="Helical" evidence="1">
    <location>
        <begin position="12"/>
        <end position="30"/>
    </location>
</feature>
<name>E7N0K2_9FIRM</name>
<comment type="caution">
    <text evidence="2">The sequence shown here is derived from an EMBL/GenBank/DDBJ whole genome shotgun (WGS) entry which is preliminary data.</text>
</comment>
<evidence type="ECO:0000256" key="1">
    <source>
        <dbReference type="SAM" id="Phobius"/>
    </source>
</evidence>
<organism evidence="2 3">
    <name type="scientific">Selenomonas artemidis F0399</name>
    <dbReference type="NCBI Taxonomy" id="749551"/>
    <lineage>
        <taxon>Bacteria</taxon>
        <taxon>Bacillati</taxon>
        <taxon>Bacillota</taxon>
        <taxon>Negativicutes</taxon>
        <taxon>Selenomonadales</taxon>
        <taxon>Selenomonadaceae</taxon>
        <taxon>Selenomonas</taxon>
    </lineage>
</organism>
<accession>E7N0K2</accession>
<keyword evidence="1" id="KW-0472">Membrane</keyword>
<proteinExistence type="predicted"/>
<dbReference type="STRING" id="749551.HMPREF9555_00502"/>
<sequence length="42" mass="4850">MFAAQQVVPCRFGMYIFVIVSTYALLLTIYDGITFVKEYLHS</sequence>
<evidence type="ECO:0000313" key="3">
    <source>
        <dbReference type="Proteomes" id="UP000004633"/>
    </source>
</evidence>
<evidence type="ECO:0000313" key="2">
    <source>
        <dbReference type="EMBL" id="EFW30210.1"/>
    </source>
</evidence>
<keyword evidence="1" id="KW-0812">Transmembrane</keyword>
<reference evidence="2 3" key="1">
    <citation type="submission" date="2010-08" db="EMBL/GenBank/DDBJ databases">
        <authorList>
            <person name="Weinstock G."/>
            <person name="Sodergren E."/>
            <person name="Clifton S."/>
            <person name="Fulton L."/>
            <person name="Fulton B."/>
            <person name="Courtney L."/>
            <person name="Fronick C."/>
            <person name="Harrison M."/>
            <person name="Strong C."/>
            <person name="Farmer C."/>
            <person name="Delahaunty K."/>
            <person name="Markovic C."/>
            <person name="Hall O."/>
            <person name="Minx P."/>
            <person name="Tomlinson C."/>
            <person name="Mitreva M."/>
            <person name="Hou S."/>
            <person name="Chen J."/>
            <person name="Wollam A."/>
            <person name="Pepin K.H."/>
            <person name="Johnson M."/>
            <person name="Bhonagiri V."/>
            <person name="Zhang X."/>
            <person name="Suruliraj S."/>
            <person name="Warren W."/>
            <person name="Chinwalla A."/>
            <person name="Mardis E.R."/>
            <person name="Wilson R.K."/>
        </authorList>
    </citation>
    <scope>NUCLEOTIDE SEQUENCE [LARGE SCALE GENOMIC DNA]</scope>
    <source>
        <strain evidence="2 3">F0399</strain>
    </source>
</reference>
<dbReference type="Proteomes" id="UP000004633">
    <property type="component" value="Unassembled WGS sequence"/>
</dbReference>
<protein>
    <submittedName>
        <fullName evidence="2">Uncharacterized protein</fullName>
    </submittedName>
</protein>
<keyword evidence="3" id="KW-1185">Reference proteome</keyword>
<dbReference type="EMBL" id="AECV01000005">
    <property type="protein sequence ID" value="EFW30210.1"/>
    <property type="molecule type" value="Genomic_DNA"/>
</dbReference>
<gene>
    <name evidence="2" type="ORF">HMPREF9555_00502</name>
</gene>
<dbReference type="HOGENOM" id="CLU_3257692_0_0_9"/>
<keyword evidence="1" id="KW-1133">Transmembrane helix</keyword>